<dbReference type="EMBL" id="KL584829">
    <property type="protein sequence ID" value="KEQ64412.1"/>
    <property type="molecule type" value="Genomic_DNA"/>
</dbReference>
<dbReference type="RefSeq" id="XP_040881435.1">
    <property type="nucleotide sequence ID" value="XM_041021029.1"/>
</dbReference>
<evidence type="ECO:0000313" key="3">
    <source>
        <dbReference type="Proteomes" id="UP000030672"/>
    </source>
</evidence>
<dbReference type="Pfam" id="PF01048">
    <property type="entry name" value="PNP_UDP_1"/>
    <property type="match status" value="1"/>
</dbReference>
<proteinExistence type="predicted"/>
<dbReference type="InterPro" id="IPR000845">
    <property type="entry name" value="Nucleoside_phosphorylase_d"/>
</dbReference>
<sequence>MRPETRDEFEIAIVCALPLEAAAVIDSFDQRYDKNCSGYGKQEGDTNTYSTGRIGQHNVVLAHMPGMGVSSAASVASDIQLSFKGIRLALIVGVCGGAPLERPTPAIVLGDVIISNSVVEFDFGKQYPTRFERKTDLDHTLGRPNPEIRGLLSKFGVASIRKELEETILQNLNILQQKGHAAGYPGAEHDRLFPASYRHIHRRQTASQDCLCVSSQSDGRALCLEALESSCDALGCIVEIPDGSSRQMRFASGNPTPFVHIGTIGSASTVMKSGEHRDAIARGNNIIAFEMEGAGVWDNLPCVVIKGVCDYSDSHKNKMWQNYAAATAASAAKAFLDHWTS</sequence>
<feature type="domain" description="Nucleoside phosphorylase" evidence="1">
    <location>
        <begin position="10"/>
        <end position="153"/>
    </location>
</feature>
<gene>
    <name evidence="2" type="ORF">M437DRAFT_45143</name>
</gene>
<protein>
    <submittedName>
        <fullName evidence="2">Purine and uridine phosphorylase</fullName>
    </submittedName>
</protein>
<dbReference type="STRING" id="1043003.A0A074W3A8"/>
<feature type="non-terminal residue" evidence="2">
    <location>
        <position position="341"/>
    </location>
</feature>
<dbReference type="AlphaFoldDB" id="A0A074W3A8"/>
<reference evidence="2 3" key="1">
    <citation type="journal article" date="2014" name="BMC Genomics">
        <title>Genome sequencing of four Aureobasidium pullulans varieties: biotechnological potential, stress tolerance, and description of new species.</title>
        <authorList>
            <person name="Gostin Ar C."/>
            <person name="Ohm R.A."/>
            <person name="Kogej T."/>
            <person name="Sonjak S."/>
            <person name="Turk M."/>
            <person name="Zajc J."/>
            <person name="Zalar P."/>
            <person name="Grube M."/>
            <person name="Sun H."/>
            <person name="Han J."/>
            <person name="Sharma A."/>
            <person name="Chiniquy J."/>
            <person name="Ngan C.Y."/>
            <person name="Lipzen A."/>
            <person name="Barry K."/>
            <person name="Grigoriev I.V."/>
            <person name="Gunde-Cimerman N."/>
        </authorList>
    </citation>
    <scope>NUCLEOTIDE SEQUENCE [LARGE SCALE GENOMIC DNA]</scope>
    <source>
        <strain evidence="2 3">CBS 110374</strain>
    </source>
</reference>
<dbReference type="PANTHER" id="PTHR46082">
    <property type="entry name" value="ATP/GTP-BINDING PROTEIN-RELATED"/>
    <property type="match status" value="1"/>
</dbReference>
<dbReference type="InterPro" id="IPR035994">
    <property type="entry name" value="Nucleoside_phosphorylase_sf"/>
</dbReference>
<dbReference type="HOGENOM" id="CLU_000288_34_22_1"/>
<accession>A0A074W3A8</accession>
<dbReference type="GO" id="GO:0009116">
    <property type="term" value="P:nucleoside metabolic process"/>
    <property type="evidence" value="ECO:0007669"/>
    <property type="project" value="InterPro"/>
</dbReference>
<name>A0A074W3A8_AURM1</name>
<dbReference type="PANTHER" id="PTHR46082:SF6">
    <property type="entry name" value="AAA+ ATPASE DOMAIN-CONTAINING PROTEIN-RELATED"/>
    <property type="match status" value="1"/>
</dbReference>
<evidence type="ECO:0000259" key="1">
    <source>
        <dbReference type="Pfam" id="PF01048"/>
    </source>
</evidence>
<dbReference type="InterPro" id="IPR053137">
    <property type="entry name" value="NLR-like"/>
</dbReference>
<dbReference type="GO" id="GO:0003824">
    <property type="term" value="F:catalytic activity"/>
    <property type="evidence" value="ECO:0007669"/>
    <property type="project" value="InterPro"/>
</dbReference>
<evidence type="ECO:0000313" key="2">
    <source>
        <dbReference type="EMBL" id="KEQ64412.1"/>
    </source>
</evidence>
<dbReference type="Gene3D" id="3.40.50.1580">
    <property type="entry name" value="Nucleoside phosphorylase domain"/>
    <property type="match status" value="1"/>
</dbReference>
<organism evidence="2 3">
    <name type="scientific">Aureobasidium melanogenum (strain CBS 110374)</name>
    <name type="common">Aureobasidium pullulans var. melanogenum</name>
    <dbReference type="NCBI Taxonomy" id="1043003"/>
    <lineage>
        <taxon>Eukaryota</taxon>
        <taxon>Fungi</taxon>
        <taxon>Dikarya</taxon>
        <taxon>Ascomycota</taxon>
        <taxon>Pezizomycotina</taxon>
        <taxon>Dothideomycetes</taxon>
        <taxon>Dothideomycetidae</taxon>
        <taxon>Dothideales</taxon>
        <taxon>Saccotheciaceae</taxon>
        <taxon>Aureobasidium</taxon>
    </lineage>
</organism>
<dbReference type="Proteomes" id="UP000030672">
    <property type="component" value="Unassembled WGS sequence"/>
</dbReference>
<dbReference type="SUPFAM" id="SSF53167">
    <property type="entry name" value="Purine and uridine phosphorylases"/>
    <property type="match status" value="1"/>
</dbReference>
<keyword evidence="3" id="KW-1185">Reference proteome</keyword>
<dbReference type="GeneID" id="63914402"/>